<protein>
    <recommendedName>
        <fullName evidence="3">3-beta hydroxysteroid dehydrogenase/isomerase domain-containing protein</fullName>
    </recommendedName>
</protein>
<evidence type="ECO:0000256" key="1">
    <source>
        <dbReference type="ARBA" id="ARBA00009219"/>
    </source>
</evidence>
<dbReference type="OrthoDB" id="10058185at2759"/>
<sequence length="485" mass="53301">MAFGLLAVCLLAAVIFYLYHVNRGMLQVPEETRLLSPHRWTIDEINAAYKKTVENPVDVSKSIPPKQQRRYIVVGGSGLVGNWIVLHLLTRGEDPAAIRILDLTQPNRKTMDHGVTYVKTNITDEISVSSAFNQEWPGEVAHLPLTVFHTAAVIRPAERLKMFLPLCSNVNVNGAKNVLNVAKKAGASCLIATSSGSVAIHRPKFWLPPWRKTPYQFTQVLSDSSPLPKDHSEFFGNYPVTKIEAERMICAADDAGSNFRTGCIRPANGVYGIGETTATITGTYLRNGGSPTWMNGIIQNFVNAENVSIAHLLYEQRLIEQTPSRPHLPNIGGQAFTVTDPNPAVTFGDVYLLLPTLAKSPVKFPTINPAPLFVLAHFIELYAVIQHRFLPWLPKVTGDLAQMQPALFGVSTVNTIFDDSRARKSPEEGGLGYHAPLTTLDGMCKEIYEWNCSLEKKTAAVEDKPPVSVSAEGVDVNMAVPPKKL</sequence>
<dbReference type="InterPro" id="IPR002225">
    <property type="entry name" value="3Beta_OHSteriod_DH/Estase"/>
</dbReference>
<dbReference type="Proteomes" id="UP000266188">
    <property type="component" value="Unassembled WGS sequence"/>
</dbReference>
<dbReference type="PANTHER" id="PTHR43245:SF51">
    <property type="entry name" value="SHORT CHAIN DEHYDROGENASE_REDUCTASE FAMILY 42E, MEMBER 2"/>
    <property type="match status" value="1"/>
</dbReference>
<evidence type="ECO:0000313" key="4">
    <source>
        <dbReference type="EMBL" id="RJE26283.1"/>
    </source>
</evidence>
<dbReference type="Gene3D" id="3.40.50.720">
    <property type="entry name" value="NAD(P)-binding Rossmann-like Domain"/>
    <property type="match status" value="1"/>
</dbReference>
<dbReference type="Pfam" id="PF01073">
    <property type="entry name" value="3Beta_HSD"/>
    <property type="match status" value="1"/>
</dbReference>
<dbReference type="InterPro" id="IPR036291">
    <property type="entry name" value="NAD(P)-bd_dom_sf"/>
</dbReference>
<dbReference type="PANTHER" id="PTHR43245">
    <property type="entry name" value="BIFUNCTIONAL POLYMYXIN RESISTANCE PROTEIN ARNA"/>
    <property type="match status" value="1"/>
</dbReference>
<dbReference type="InterPro" id="IPR050177">
    <property type="entry name" value="Lipid_A_modif_metabolic_enz"/>
</dbReference>
<dbReference type="SUPFAM" id="SSF51735">
    <property type="entry name" value="NAD(P)-binding Rossmann-fold domains"/>
    <property type="match status" value="1"/>
</dbReference>
<dbReference type="AlphaFoldDB" id="A0A3A2ZVC3"/>
<proteinExistence type="inferred from homology"/>
<comment type="similarity">
    <text evidence="1">Belongs to the 3-beta-HSD family.</text>
</comment>
<accession>A0A3A2ZVC3</accession>
<dbReference type="EMBL" id="MVGC01000025">
    <property type="protein sequence ID" value="RJE26283.1"/>
    <property type="molecule type" value="Genomic_DNA"/>
</dbReference>
<evidence type="ECO:0000259" key="3">
    <source>
        <dbReference type="Pfam" id="PF01073"/>
    </source>
</evidence>
<comment type="caution">
    <text evidence="4">The sequence shown here is derived from an EMBL/GenBank/DDBJ whole genome shotgun (WGS) entry which is preliminary data.</text>
</comment>
<dbReference type="STRING" id="2070753.A0A3A2ZVC3"/>
<keyword evidence="2" id="KW-0560">Oxidoreductase</keyword>
<evidence type="ECO:0000313" key="5">
    <source>
        <dbReference type="Proteomes" id="UP000266188"/>
    </source>
</evidence>
<name>A0A3A2ZVC3_9EURO</name>
<gene>
    <name evidence="4" type="ORF">PHISCL_01352</name>
</gene>
<keyword evidence="5" id="KW-1185">Reference proteome</keyword>
<reference evidence="5" key="1">
    <citation type="submission" date="2017-02" db="EMBL/GenBank/DDBJ databases">
        <authorList>
            <person name="Tafer H."/>
            <person name="Lopandic K."/>
        </authorList>
    </citation>
    <scope>NUCLEOTIDE SEQUENCE [LARGE SCALE GENOMIC DNA]</scope>
    <source>
        <strain evidence="5">CBS 366.77</strain>
    </source>
</reference>
<organism evidence="4 5">
    <name type="scientific">Aspergillus sclerotialis</name>
    <dbReference type="NCBI Taxonomy" id="2070753"/>
    <lineage>
        <taxon>Eukaryota</taxon>
        <taxon>Fungi</taxon>
        <taxon>Dikarya</taxon>
        <taxon>Ascomycota</taxon>
        <taxon>Pezizomycotina</taxon>
        <taxon>Eurotiomycetes</taxon>
        <taxon>Eurotiomycetidae</taxon>
        <taxon>Eurotiales</taxon>
        <taxon>Aspergillaceae</taxon>
        <taxon>Aspergillus</taxon>
        <taxon>Aspergillus subgen. Polypaecilum</taxon>
    </lineage>
</organism>
<feature type="domain" description="3-beta hydroxysteroid dehydrogenase/isomerase" evidence="3">
    <location>
        <begin position="72"/>
        <end position="351"/>
    </location>
</feature>
<dbReference type="GO" id="GO:0016616">
    <property type="term" value="F:oxidoreductase activity, acting on the CH-OH group of donors, NAD or NADP as acceptor"/>
    <property type="evidence" value="ECO:0007669"/>
    <property type="project" value="InterPro"/>
</dbReference>
<dbReference type="GO" id="GO:0006694">
    <property type="term" value="P:steroid biosynthetic process"/>
    <property type="evidence" value="ECO:0007669"/>
    <property type="project" value="InterPro"/>
</dbReference>
<evidence type="ECO:0000256" key="2">
    <source>
        <dbReference type="ARBA" id="ARBA00023002"/>
    </source>
</evidence>